<name>A0ABS6HDB9_9PROT</name>
<dbReference type="PANTHER" id="PTHR11795:SF445">
    <property type="entry name" value="AMINO ACID ABC TRANSPORTER PERMEASE PROTEIN"/>
    <property type="match status" value="1"/>
</dbReference>
<keyword evidence="3" id="KW-1003">Cell membrane</keyword>
<organism evidence="10 11">
    <name type="scientific">Falsiroseomonas oleicola</name>
    <dbReference type="NCBI Taxonomy" id="2801474"/>
    <lineage>
        <taxon>Bacteria</taxon>
        <taxon>Pseudomonadati</taxon>
        <taxon>Pseudomonadota</taxon>
        <taxon>Alphaproteobacteria</taxon>
        <taxon>Acetobacterales</taxon>
        <taxon>Roseomonadaceae</taxon>
        <taxon>Falsiroseomonas</taxon>
    </lineage>
</organism>
<evidence type="ECO:0000256" key="1">
    <source>
        <dbReference type="ARBA" id="ARBA00004651"/>
    </source>
</evidence>
<keyword evidence="6 9" id="KW-1133">Transmembrane helix</keyword>
<evidence type="ECO:0000256" key="9">
    <source>
        <dbReference type="SAM" id="Phobius"/>
    </source>
</evidence>
<evidence type="ECO:0000313" key="10">
    <source>
        <dbReference type="EMBL" id="MBU8546740.1"/>
    </source>
</evidence>
<feature type="transmembrane region" description="Helical" evidence="9">
    <location>
        <begin position="140"/>
        <end position="164"/>
    </location>
</feature>
<dbReference type="CDD" id="cd06582">
    <property type="entry name" value="TM_PBP1_LivH_like"/>
    <property type="match status" value="1"/>
</dbReference>
<feature type="transmembrane region" description="Helical" evidence="9">
    <location>
        <begin position="261"/>
        <end position="282"/>
    </location>
</feature>
<evidence type="ECO:0000256" key="2">
    <source>
        <dbReference type="ARBA" id="ARBA00022448"/>
    </source>
</evidence>
<evidence type="ECO:0000313" key="11">
    <source>
        <dbReference type="Proteomes" id="UP000689967"/>
    </source>
</evidence>
<evidence type="ECO:0000256" key="3">
    <source>
        <dbReference type="ARBA" id="ARBA00022475"/>
    </source>
</evidence>
<comment type="subcellular location">
    <subcellularLocation>
        <location evidence="1">Cell membrane</location>
        <topology evidence="1">Multi-pass membrane protein</topology>
    </subcellularLocation>
</comment>
<feature type="transmembrane region" description="Helical" evidence="9">
    <location>
        <begin position="69"/>
        <end position="88"/>
    </location>
</feature>
<keyword evidence="2" id="KW-0813">Transport</keyword>
<keyword evidence="7 9" id="KW-0472">Membrane</keyword>
<dbReference type="Pfam" id="PF02653">
    <property type="entry name" value="BPD_transp_2"/>
    <property type="match status" value="1"/>
</dbReference>
<feature type="transmembrane region" description="Helical" evidence="9">
    <location>
        <begin position="225"/>
        <end position="255"/>
    </location>
</feature>
<dbReference type="InterPro" id="IPR052157">
    <property type="entry name" value="BCAA_transport_permease"/>
</dbReference>
<evidence type="ECO:0000256" key="8">
    <source>
        <dbReference type="ARBA" id="ARBA00037998"/>
    </source>
</evidence>
<reference evidence="10 11" key="1">
    <citation type="submission" date="2021-01" db="EMBL/GenBank/DDBJ databases">
        <title>Roseomonas sp. nov, a bacterium isolated from an oil production mixture in Yumen Oilfield.</title>
        <authorList>
            <person name="Wu D."/>
        </authorList>
    </citation>
    <scope>NUCLEOTIDE SEQUENCE [LARGE SCALE GENOMIC DNA]</scope>
    <source>
        <strain evidence="10 11">ROY-5-3</strain>
    </source>
</reference>
<feature type="transmembrane region" description="Helical" evidence="9">
    <location>
        <begin position="42"/>
        <end position="62"/>
    </location>
</feature>
<evidence type="ECO:0000256" key="4">
    <source>
        <dbReference type="ARBA" id="ARBA00022692"/>
    </source>
</evidence>
<feature type="transmembrane region" description="Helical" evidence="9">
    <location>
        <begin position="193"/>
        <end position="213"/>
    </location>
</feature>
<dbReference type="EMBL" id="JAERQM010000009">
    <property type="protein sequence ID" value="MBU8546740.1"/>
    <property type="molecule type" value="Genomic_DNA"/>
</dbReference>
<keyword evidence="11" id="KW-1185">Reference proteome</keyword>
<evidence type="ECO:0000256" key="5">
    <source>
        <dbReference type="ARBA" id="ARBA00022970"/>
    </source>
</evidence>
<protein>
    <submittedName>
        <fullName evidence="10">Branched-chain amino acid ABC transporter permease</fullName>
    </submittedName>
</protein>
<dbReference type="Proteomes" id="UP000689967">
    <property type="component" value="Unassembled WGS sequence"/>
</dbReference>
<proteinExistence type="inferred from homology"/>
<dbReference type="PANTHER" id="PTHR11795">
    <property type="entry name" value="BRANCHED-CHAIN AMINO ACID TRANSPORT SYSTEM PERMEASE PROTEIN LIVH"/>
    <property type="match status" value="1"/>
</dbReference>
<comment type="similarity">
    <text evidence="8">Belongs to the binding-protein-dependent transport system permease family. LivHM subfamily.</text>
</comment>
<keyword evidence="4 9" id="KW-0812">Transmembrane</keyword>
<feature type="transmembrane region" description="Helical" evidence="9">
    <location>
        <begin position="12"/>
        <end position="36"/>
    </location>
</feature>
<sequence>MRSFPPEIVMEAVANGLLTGAVYGLVALGLTLVYGVLHIINFAHGALLTLAMYAAWVAWAAFGLDPYVAILPLVPIFFALGYGVQRLVIGPASGGNDQNILLVTLGLSIVLENAMLAIFRSDTLSVQVDYAMEVIEAGPMLLSFPRVVGFGVAFVVAAVLFVLLRMTDTGRAIRAVAKERTGAALVGIDVGHVYAVTFGIGTACLAVAACLLLPSFYVNPRVGNAFVLVAFTIVVLGGMGSVPGALLGGLAIGVVESLSGLYLGDSLGQLGIFVIFILVLLFKPTGLFGAKA</sequence>
<gene>
    <name evidence="10" type="ORF">JJQ90_23680</name>
</gene>
<dbReference type="RefSeq" id="WP_216878756.1">
    <property type="nucleotide sequence ID" value="NZ_JAERQM010000009.1"/>
</dbReference>
<comment type="caution">
    <text evidence="10">The sequence shown here is derived from an EMBL/GenBank/DDBJ whole genome shotgun (WGS) entry which is preliminary data.</text>
</comment>
<evidence type="ECO:0000256" key="6">
    <source>
        <dbReference type="ARBA" id="ARBA00022989"/>
    </source>
</evidence>
<accession>A0ABS6HDB9</accession>
<feature type="transmembrane region" description="Helical" evidence="9">
    <location>
        <begin position="100"/>
        <end position="119"/>
    </location>
</feature>
<evidence type="ECO:0000256" key="7">
    <source>
        <dbReference type="ARBA" id="ARBA00023136"/>
    </source>
</evidence>
<keyword evidence="5" id="KW-0029">Amino-acid transport</keyword>
<dbReference type="InterPro" id="IPR001851">
    <property type="entry name" value="ABC_transp_permease"/>
</dbReference>